<sequence length="758" mass="85624">MTTHLYTDRQLISPNSKFDSAAILNPPWDHIQPHTLTVILPIKMDSQFSFVALLRPLLHPWTAIDEIVLLCPHSLTSDVRRELQTMFAALSPLDHVDVSLKQLHSSVNVDSALFQAAASALSDWVLILDHRGLHHLPESVHRALLLPPKIDIPWGVDGLYVDDQSTLCTPLGQVRAAVFLRPPFVARSPLISGFIRLSNPTEIWSQFGTFVASERSDSIGGLMLLESSSATSHPSKQELSFHDSLPEWQPQIPIDVENSTVERLPSTPHVNFLILLSTIEDLGDASRLICGLYSNTTYRIKTLITQSRTQETRLNFTSQSCIIEYEILPPGRQLSACSTCDALLAWYFLSHPFTFDVVLTVEDKDTLLDTFISDDGEPFGEATVIQIPRMDLPYSDWMASMTVFEWRNWHKPQVELSIVTKDRPGSLLRLLRSLSRARFFGDMVNLRINVEQDCDKETLGIATNFEWPHGGVYLHHRVIHGGLLPAVVEAWYPKGNDDYGLLLEDDVEVSPLFYAWSKMTLLRYRYGSESDKNPLMFGVSLYQQKHLELPLEGRRPFDPRQMFSAAGISFPATPYLSQVPCSWGAIYFPEHWREFHEYLTLRLTESIAMVEDSVVPNVRSNHWARSWKRFFIELTYLRGYTMLYPNFKDYSSLSTNHLEVGSHVKVRSQEKKDLFLLPLMGLPAAGEASGLLDLPAKALPSMHQLPILNLTGHLSTSENLVLQGKVRRETLFSNMGLNCVDLASPYNAASLVCLSDKS</sequence>
<dbReference type="InterPro" id="IPR029044">
    <property type="entry name" value="Nucleotide-diphossugar_trans"/>
</dbReference>
<dbReference type="PANTHER" id="PTHR33604">
    <property type="entry name" value="OSJNBA0004B13.7 PROTEIN"/>
    <property type="match status" value="1"/>
</dbReference>
<comment type="caution">
    <text evidence="1">The sequence shown here is derived from an EMBL/GenBank/DDBJ whole genome shotgun (WGS) entry which is preliminary data.</text>
</comment>
<dbReference type="Proteomes" id="UP000807306">
    <property type="component" value="Unassembled WGS sequence"/>
</dbReference>
<evidence type="ECO:0000313" key="1">
    <source>
        <dbReference type="EMBL" id="KAF9525974.1"/>
    </source>
</evidence>
<evidence type="ECO:0000313" key="2">
    <source>
        <dbReference type="Proteomes" id="UP000807306"/>
    </source>
</evidence>
<accession>A0A9P6EBG4</accession>
<reference evidence="1" key="1">
    <citation type="submission" date="2020-11" db="EMBL/GenBank/DDBJ databases">
        <authorList>
            <consortium name="DOE Joint Genome Institute"/>
            <person name="Ahrendt S."/>
            <person name="Riley R."/>
            <person name="Andreopoulos W."/>
            <person name="Labutti K."/>
            <person name="Pangilinan J."/>
            <person name="Ruiz-Duenas F.J."/>
            <person name="Barrasa J.M."/>
            <person name="Sanchez-Garcia M."/>
            <person name="Camarero S."/>
            <person name="Miyauchi S."/>
            <person name="Serrano A."/>
            <person name="Linde D."/>
            <person name="Babiker R."/>
            <person name="Drula E."/>
            <person name="Ayuso-Fernandez I."/>
            <person name="Pacheco R."/>
            <person name="Padilla G."/>
            <person name="Ferreira P."/>
            <person name="Barriuso J."/>
            <person name="Kellner H."/>
            <person name="Castanera R."/>
            <person name="Alfaro M."/>
            <person name="Ramirez L."/>
            <person name="Pisabarro A.G."/>
            <person name="Kuo A."/>
            <person name="Tritt A."/>
            <person name="Lipzen A."/>
            <person name="He G."/>
            <person name="Yan M."/>
            <person name="Ng V."/>
            <person name="Cullen D."/>
            <person name="Martin F."/>
            <person name="Rosso M.-N."/>
            <person name="Henrissat B."/>
            <person name="Hibbett D."/>
            <person name="Martinez A.T."/>
            <person name="Grigoriev I.V."/>
        </authorList>
    </citation>
    <scope>NUCLEOTIDE SEQUENCE</scope>
    <source>
        <strain evidence="1">CBS 506.95</strain>
    </source>
</reference>
<keyword evidence="2" id="KW-1185">Reference proteome</keyword>
<name>A0A9P6EBG4_9AGAR</name>
<dbReference type="EMBL" id="MU157877">
    <property type="protein sequence ID" value="KAF9525974.1"/>
    <property type="molecule type" value="Genomic_DNA"/>
</dbReference>
<dbReference type="SUPFAM" id="SSF53448">
    <property type="entry name" value="Nucleotide-diphospho-sugar transferases"/>
    <property type="match status" value="1"/>
</dbReference>
<dbReference type="Gene3D" id="3.90.550.10">
    <property type="entry name" value="Spore Coat Polysaccharide Biosynthesis Protein SpsA, Chain A"/>
    <property type="match status" value="1"/>
</dbReference>
<dbReference type="OrthoDB" id="2020070at2759"/>
<gene>
    <name evidence="1" type="ORF">CPB83DRAFT_817814</name>
</gene>
<protein>
    <submittedName>
        <fullName evidence="1">Uncharacterized protein</fullName>
    </submittedName>
</protein>
<dbReference type="PANTHER" id="PTHR33604:SF3">
    <property type="entry name" value="OSJNBA0004B13.7 PROTEIN"/>
    <property type="match status" value="1"/>
</dbReference>
<dbReference type="AlphaFoldDB" id="A0A9P6EBG4"/>
<proteinExistence type="predicted"/>
<organism evidence="1 2">
    <name type="scientific">Crepidotus variabilis</name>
    <dbReference type="NCBI Taxonomy" id="179855"/>
    <lineage>
        <taxon>Eukaryota</taxon>
        <taxon>Fungi</taxon>
        <taxon>Dikarya</taxon>
        <taxon>Basidiomycota</taxon>
        <taxon>Agaricomycotina</taxon>
        <taxon>Agaricomycetes</taxon>
        <taxon>Agaricomycetidae</taxon>
        <taxon>Agaricales</taxon>
        <taxon>Agaricineae</taxon>
        <taxon>Crepidotaceae</taxon>
        <taxon>Crepidotus</taxon>
    </lineage>
</organism>